<evidence type="ECO:0000256" key="12">
    <source>
        <dbReference type="RuleBase" id="RU000461"/>
    </source>
</evidence>
<dbReference type="InterPro" id="IPR001128">
    <property type="entry name" value="Cyt_P450"/>
</dbReference>
<dbReference type="FunFam" id="1.10.630.10:FF:000029">
    <property type="entry name" value="Cytochrome P450 734A1"/>
    <property type="match status" value="1"/>
</dbReference>
<reference evidence="13" key="1">
    <citation type="submission" date="2017-07" db="EMBL/GenBank/DDBJ databases">
        <title>Taro Niue Genome Assembly and Annotation.</title>
        <authorList>
            <person name="Atibalentja N."/>
            <person name="Keating K."/>
            <person name="Fields C.J."/>
        </authorList>
    </citation>
    <scope>NUCLEOTIDE SEQUENCE</scope>
    <source>
        <strain evidence="13">Niue_2</strain>
        <tissue evidence="13">Leaf</tissue>
    </source>
</reference>
<comment type="caution">
    <text evidence="13">The sequence shown here is derived from an EMBL/GenBank/DDBJ whole genome shotgun (WGS) entry which is preliminary data.</text>
</comment>
<dbReference type="PRINTS" id="PR00385">
    <property type="entry name" value="P450"/>
</dbReference>
<dbReference type="PRINTS" id="PR00463">
    <property type="entry name" value="EP450I"/>
</dbReference>
<feature type="binding site" description="axial binding residue" evidence="11">
    <location>
        <position position="622"/>
    </location>
    <ligand>
        <name>heme</name>
        <dbReference type="ChEBI" id="CHEBI:30413"/>
    </ligand>
    <ligandPart>
        <name>Fe</name>
        <dbReference type="ChEBI" id="CHEBI:18248"/>
    </ligandPart>
</feature>
<keyword evidence="8 11" id="KW-0408">Iron</keyword>
<evidence type="ECO:0000256" key="11">
    <source>
        <dbReference type="PIRSR" id="PIRSR602401-1"/>
    </source>
</evidence>
<keyword evidence="5 11" id="KW-0479">Metal-binding</keyword>
<keyword evidence="6" id="KW-1133">Transmembrane helix</keyword>
<gene>
    <name evidence="13" type="ORF">Taro_040731</name>
</gene>
<keyword evidence="4" id="KW-0812">Transmembrane</keyword>
<dbReference type="PANTHER" id="PTHR24282:SF224">
    <property type="entry name" value="CYTOCHROME P450 734A1"/>
    <property type="match status" value="1"/>
</dbReference>
<dbReference type="GO" id="GO:0010268">
    <property type="term" value="P:brassinosteroid homeostasis"/>
    <property type="evidence" value="ECO:0007669"/>
    <property type="project" value="TreeGrafter"/>
</dbReference>
<dbReference type="GO" id="GO:0020037">
    <property type="term" value="F:heme binding"/>
    <property type="evidence" value="ECO:0007669"/>
    <property type="project" value="InterPro"/>
</dbReference>
<evidence type="ECO:0000256" key="5">
    <source>
        <dbReference type="ARBA" id="ARBA00022723"/>
    </source>
</evidence>
<dbReference type="PROSITE" id="PS00086">
    <property type="entry name" value="CYTOCHROME_P450"/>
    <property type="match status" value="1"/>
</dbReference>
<dbReference type="OrthoDB" id="1470350at2759"/>
<dbReference type="GO" id="GO:0016705">
    <property type="term" value="F:oxidoreductase activity, acting on paired donors, with incorporation or reduction of molecular oxygen"/>
    <property type="evidence" value="ECO:0007669"/>
    <property type="project" value="InterPro"/>
</dbReference>
<dbReference type="Gene3D" id="1.10.630.10">
    <property type="entry name" value="Cytochrome P450"/>
    <property type="match status" value="1"/>
</dbReference>
<evidence type="ECO:0000256" key="10">
    <source>
        <dbReference type="ARBA" id="ARBA00023136"/>
    </source>
</evidence>
<evidence type="ECO:0000256" key="6">
    <source>
        <dbReference type="ARBA" id="ARBA00022989"/>
    </source>
</evidence>
<keyword evidence="9 12" id="KW-0503">Monooxygenase</keyword>
<dbReference type="GO" id="GO:0016020">
    <property type="term" value="C:membrane"/>
    <property type="evidence" value="ECO:0007669"/>
    <property type="project" value="UniProtKB-SubCell"/>
</dbReference>
<comment type="subcellular location">
    <subcellularLocation>
        <location evidence="1">Membrane</location>
        <topology evidence="1">Single-pass membrane protein</topology>
    </subcellularLocation>
</comment>
<keyword evidence="14" id="KW-1185">Reference proteome</keyword>
<evidence type="ECO:0000256" key="8">
    <source>
        <dbReference type="ARBA" id="ARBA00023004"/>
    </source>
</evidence>
<dbReference type="Pfam" id="PF00067">
    <property type="entry name" value="p450"/>
    <property type="match status" value="1"/>
</dbReference>
<organism evidence="13 14">
    <name type="scientific">Colocasia esculenta</name>
    <name type="common">Wild taro</name>
    <name type="synonym">Arum esculentum</name>
    <dbReference type="NCBI Taxonomy" id="4460"/>
    <lineage>
        <taxon>Eukaryota</taxon>
        <taxon>Viridiplantae</taxon>
        <taxon>Streptophyta</taxon>
        <taxon>Embryophyta</taxon>
        <taxon>Tracheophyta</taxon>
        <taxon>Spermatophyta</taxon>
        <taxon>Magnoliopsida</taxon>
        <taxon>Liliopsida</taxon>
        <taxon>Araceae</taxon>
        <taxon>Aroideae</taxon>
        <taxon>Colocasieae</taxon>
        <taxon>Colocasia</taxon>
    </lineage>
</organism>
<evidence type="ECO:0000256" key="7">
    <source>
        <dbReference type="ARBA" id="ARBA00023002"/>
    </source>
</evidence>
<proteinExistence type="inferred from homology"/>
<evidence type="ECO:0000313" key="13">
    <source>
        <dbReference type="EMBL" id="MQM07884.1"/>
    </source>
</evidence>
<comment type="cofactor">
    <cofactor evidence="11">
        <name>heme</name>
        <dbReference type="ChEBI" id="CHEBI:30413"/>
    </cofactor>
</comment>
<evidence type="ECO:0000256" key="2">
    <source>
        <dbReference type="ARBA" id="ARBA00010617"/>
    </source>
</evidence>
<dbReference type="InterPro" id="IPR002401">
    <property type="entry name" value="Cyt_P450_E_grp-I"/>
</dbReference>
<keyword evidence="10" id="KW-0472">Membrane</keyword>
<evidence type="ECO:0000256" key="3">
    <source>
        <dbReference type="ARBA" id="ARBA00022617"/>
    </source>
</evidence>
<keyword evidence="7 12" id="KW-0560">Oxidoreductase</keyword>
<keyword evidence="3 11" id="KW-0349">Heme</keyword>
<dbReference type="InterPro" id="IPR050665">
    <property type="entry name" value="Cytochrome_P450_Monooxygen"/>
</dbReference>
<dbReference type="PANTHER" id="PTHR24282">
    <property type="entry name" value="CYTOCHROME P450 FAMILY MEMBER"/>
    <property type="match status" value="1"/>
</dbReference>
<sequence length="691" mass="76260">MAGMASEVLGWLWRGKSLLPSLLLLACLFTALKVLDLLWWRPRRVEEHFARQGIKGPPYRFFLGNVREMVGLMLEASSKPMVPPYSHSILPRVLPFYHHWKKIYGTLPLLPPHHDPSLCSCGVFFPLSSVLVLMLLCFPVSELSTLVCLFGAPATSVTFSSRSLASIPLPVLHDNRLMGTAGLYQDDVEMMMEMRYVGHGPPTCLLAFSPPLSFPVFFFAAGSTFVLWFGPTARLTVADPDLIREVFVSRSEFFERYESHPLVRQLEGEGLVSLRGEKWAHHRKVITPTFHMENLKLLIPLIGKSVVDMLEKWSGLSASGEVEVDVSEWFQSLTEEAITRAAFGQSYEDGKAVFRLQAQQMAFAAEAFRNVLIPGYRFLPTKKNTNSWKLDKEVRKSLLQLIGKRKERAATPQADDGKPGAKDMLGLLIRASSNAAAAAPKKAAAAAAPSADTGSSAAADRRPPPTAITLHDIVEECKTFFFAGKQTTSNLLTWATVLLAMHPEWQDLARQEVLRLCGSRDVPTRDHVSMLKTLGMILNETLRLYPPVVAVIRTAKADVELGGCDVPRGTELLIPIMAVHHDARLWGPEAAQFNPGRFADGVARAARHPTAFIPFGLGARTCIGQNLALLEAKLTLAILLQRFSFRLSPSYVHAPTVLMLLYPQYGAPVIFRPLTPDQCIPKPAGSPPSSS</sequence>
<accession>A0A843WVD4</accession>
<comment type="similarity">
    <text evidence="2 12">Belongs to the cytochrome P450 family.</text>
</comment>
<dbReference type="AlphaFoldDB" id="A0A843WVD4"/>
<protein>
    <submittedName>
        <fullName evidence="13">Uncharacterized protein</fullName>
    </submittedName>
</protein>
<dbReference type="InterPro" id="IPR017972">
    <property type="entry name" value="Cyt_P450_CS"/>
</dbReference>
<dbReference type="CDD" id="cd20639">
    <property type="entry name" value="CYP734"/>
    <property type="match status" value="1"/>
</dbReference>
<dbReference type="InterPro" id="IPR036396">
    <property type="entry name" value="Cyt_P450_sf"/>
</dbReference>
<dbReference type="Proteomes" id="UP000652761">
    <property type="component" value="Unassembled WGS sequence"/>
</dbReference>
<dbReference type="SUPFAM" id="SSF48264">
    <property type="entry name" value="Cytochrome P450"/>
    <property type="match status" value="1"/>
</dbReference>
<evidence type="ECO:0000313" key="14">
    <source>
        <dbReference type="Proteomes" id="UP000652761"/>
    </source>
</evidence>
<evidence type="ECO:0000256" key="1">
    <source>
        <dbReference type="ARBA" id="ARBA00004167"/>
    </source>
</evidence>
<dbReference type="GO" id="GO:0016131">
    <property type="term" value="P:brassinosteroid metabolic process"/>
    <property type="evidence" value="ECO:0007669"/>
    <property type="project" value="TreeGrafter"/>
</dbReference>
<dbReference type="GO" id="GO:0005506">
    <property type="term" value="F:iron ion binding"/>
    <property type="evidence" value="ECO:0007669"/>
    <property type="project" value="InterPro"/>
</dbReference>
<evidence type="ECO:0000256" key="9">
    <source>
        <dbReference type="ARBA" id="ARBA00023033"/>
    </source>
</evidence>
<name>A0A843WVD4_COLES</name>
<dbReference type="EMBL" id="NMUH01003978">
    <property type="protein sequence ID" value="MQM07884.1"/>
    <property type="molecule type" value="Genomic_DNA"/>
</dbReference>
<evidence type="ECO:0000256" key="4">
    <source>
        <dbReference type="ARBA" id="ARBA00022692"/>
    </source>
</evidence>
<dbReference type="GO" id="GO:0004497">
    <property type="term" value="F:monooxygenase activity"/>
    <property type="evidence" value="ECO:0007669"/>
    <property type="project" value="UniProtKB-KW"/>
</dbReference>